<dbReference type="KEGG" id="rst:ATY39_01345"/>
<gene>
    <name evidence="1" type="ORF">ATY39_01345</name>
</gene>
<dbReference type="OrthoDB" id="2988956at2"/>
<sequence>MLNLSNEAIHRLEQAIYLPMVLQILKRDSKEFEQGHFKLKQPYIRLLEQTTKRVHKELAETKRYLAMHQLQVFRGERDDLFSEYIFINKRAQDCRRYSNIRLRNHVEELLTHYLSKS</sequence>
<protein>
    <submittedName>
        <fullName evidence="1">Uncharacterized protein</fullName>
    </submittedName>
</protein>
<evidence type="ECO:0000313" key="1">
    <source>
        <dbReference type="EMBL" id="AMW98180.1"/>
    </source>
</evidence>
<dbReference type="Proteomes" id="UP000076021">
    <property type="component" value="Chromosome"/>
</dbReference>
<dbReference type="STRING" id="241244.ATY39_01345"/>
<name>A0A143H9X1_9BACL</name>
<dbReference type="Pfam" id="PF26325">
    <property type="entry name" value="YhjD"/>
    <property type="match status" value="1"/>
</dbReference>
<keyword evidence="2" id="KW-1185">Reference proteome</keyword>
<dbReference type="EMBL" id="CP014806">
    <property type="protein sequence ID" value="AMW98180.1"/>
    <property type="molecule type" value="Genomic_DNA"/>
</dbReference>
<organism evidence="1 2">
    <name type="scientific">Rummeliibacillus stabekisii</name>
    <dbReference type="NCBI Taxonomy" id="241244"/>
    <lineage>
        <taxon>Bacteria</taxon>
        <taxon>Bacillati</taxon>
        <taxon>Bacillota</taxon>
        <taxon>Bacilli</taxon>
        <taxon>Bacillales</taxon>
        <taxon>Caryophanaceae</taxon>
        <taxon>Rummeliibacillus</taxon>
    </lineage>
</organism>
<dbReference type="RefSeq" id="WP_066784719.1">
    <property type="nucleotide sequence ID" value="NZ_CP014806.1"/>
</dbReference>
<reference evidence="1 2" key="1">
    <citation type="journal article" date="2016" name="Genome Announc.">
        <title>Whole-Genome Sequence of Rummeliibacillus stabekisii Strain PP9 Isolated from Antarctic Soil.</title>
        <authorList>
            <person name="da Mota F.F."/>
            <person name="Vollu R.E."/>
            <person name="Jurelevicius D."/>
            <person name="Seldin L."/>
        </authorList>
    </citation>
    <scope>NUCLEOTIDE SEQUENCE [LARGE SCALE GENOMIC DNA]</scope>
    <source>
        <strain evidence="1 2">PP9</strain>
    </source>
</reference>
<evidence type="ECO:0000313" key="2">
    <source>
        <dbReference type="Proteomes" id="UP000076021"/>
    </source>
</evidence>
<accession>A0A143H9X1</accession>
<dbReference type="AlphaFoldDB" id="A0A143H9X1"/>
<dbReference type="InterPro" id="IPR058600">
    <property type="entry name" value="YhjD-like"/>
</dbReference>
<proteinExistence type="predicted"/>
<reference evidence="2" key="2">
    <citation type="submission" date="2016-03" db="EMBL/GenBank/DDBJ databases">
        <authorList>
            <person name="Ploux O."/>
        </authorList>
    </citation>
    <scope>NUCLEOTIDE SEQUENCE [LARGE SCALE GENOMIC DNA]</scope>
    <source>
        <strain evidence="2">PP9</strain>
    </source>
</reference>